<organism evidence="3 4">
    <name type="scientific">Callosobruchus maculatus</name>
    <name type="common">Southern cowpea weevil</name>
    <name type="synonym">Pulse bruchid</name>
    <dbReference type="NCBI Taxonomy" id="64391"/>
    <lineage>
        <taxon>Eukaryota</taxon>
        <taxon>Metazoa</taxon>
        <taxon>Ecdysozoa</taxon>
        <taxon>Arthropoda</taxon>
        <taxon>Hexapoda</taxon>
        <taxon>Insecta</taxon>
        <taxon>Pterygota</taxon>
        <taxon>Neoptera</taxon>
        <taxon>Endopterygota</taxon>
        <taxon>Coleoptera</taxon>
        <taxon>Polyphaga</taxon>
        <taxon>Cucujiformia</taxon>
        <taxon>Chrysomeloidea</taxon>
        <taxon>Chrysomelidae</taxon>
        <taxon>Bruchinae</taxon>
        <taxon>Bruchini</taxon>
        <taxon>Callosobruchus</taxon>
    </lineage>
</organism>
<evidence type="ECO:0000313" key="3">
    <source>
        <dbReference type="EMBL" id="VEN37264.1"/>
    </source>
</evidence>
<dbReference type="SMART" id="SM01143">
    <property type="entry name" value="DSX_dimer"/>
    <property type="match status" value="3"/>
</dbReference>
<evidence type="ECO:0000259" key="2">
    <source>
        <dbReference type="SMART" id="SM01143"/>
    </source>
</evidence>
<dbReference type="OrthoDB" id="5842031at2759"/>
<feature type="domain" description="Doublesex dimerisation" evidence="2">
    <location>
        <begin position="146"/>
        <end position="204"/>
    </location>
</feature>
<dbReference type="EMBL" id="CAACVG010003192">
    <property type="protein sequence ID" value="VEN37264.1"/>
    <property type="molecule type" value="Genomic_DNA"/>
</dbReference>
<feature type="domain" description="Doublesex dimerisation" evidence="2">
    <location>
        <begin position="1"/>
        <end position="40"/>
    </location>
</feature>
<dbReference type="Proteomes" id="UP000410492">
    <property type="component" value="Unassembled WGS sequence"/>
</dbReference>
<dbReference type="AlphaFoldDB" id="A0A653BP53"/>
<dbReference type="InterPro" id="IPR014932">
    <property type="entry name" value="DSX_dimer"/>
</dbReference>
<name>A0A653BP53_CALMS</name>
<evidence type="ECO:0000313" key="4">
    <source>
        <dbReference type="Proteomes" id="UP000410492"/>
    </source>
</evidence>
<evidence type="ECO:0000256" key="1">
    <source>
        <dbReference type="SAM" id="Coils"/>
    </source>
</evidence>
<protein>
    <recommendedName>
        <fullName evidence="2">Doublesex dimerisation domain-containing protein</fullName>
    </recommendedName>
</protein>
<dbReference type="Pfam" id="PF08828">
    <property type="entry name" value="DSX_dimer"/>
    <property type="match status" value="3"/>
</dbReference>
<feature type="domain" description="Doublesex dimerisation" evidence="2">
    <location>
        <begin position="60"/>
        <end position="121"/>
    </location>
</feature>
<feature type="coiled-coil region" evidence="1">
    <location>
        <begin position="9"/>
        <end position="36"/>
    </location>
</feature>
<dbReference type="Gene3D" id="1.10.8.10">
    <property type="entry name" value="DNA helicase RuvA subunit, C-terminal domain"/>
    <property type="match status" value="3"/>
</dbReference>
<gene>
    <name evidence="3" type="ORF">CALMAC_LOCUS2576</name>
</gene>
<sequence length="204" mass="24117">MMPLMYAILKDAQADLEEASKRIDEGKRVVNEYSRMHNLNMYDGVELRNSNRHSSTSLIHLSTELLEDSLRLLERFKYPWEMMPLMYVILKDARGDLEEASKRIDEGRRVVNEYSRIHNSNLYDGVELRNSTRMDDKKLILTQNAHQSTDLLEDCRKLQERFKYAWDMMPLIYAILKDARADLEEASRRIDEGQCNNCYRHVPI</sequence>
<keyword evidence="4" id="KW-1185">Reference proteome</keyword>
<accession>A0A653BP53</accession>
<keyword evidence="1" id="KW-0175">Coiled coil</keyword>
<proteinExistence type="predicted"/>
<reference evidence="3 4" key="1">
    <citation type="submission" date="2019-01" db="EMBL/GenBank/DDBJ databases">
        <authorList>
            <person name="Sayadi A."/>
        </authorList>
    </citation>
    <scope>NUCLEOTIDE SEQUENCE [LARGE SCALE GENOMIC DNA]</scope>
</reference>